<evidence type="ECO:0000256" key="9">
    <source>
        <dbReference type="ARBA" id="ARBA00033999"/>
    </source>
</evidence>
<dbReference type="PROSITE" id="PS51645">
    <property type="entry name" value="PHR_CRY_ALPHA_BETA"/>
    <property type="match status" value="1"/>
</dbReference>
<feature type="binding site" evidence="12">
    <location>
        <begin position="282"/>
        <end position="289"/>
    </location>
    <ligand>
        <name>FAD</name>
        <dbReference type="ChEBI" id="CHEBI:57692"/>
    </ligand>
</feature>
<keyword evidence="16" id="KW-0456">Lyase</keyword>
<dbReference type="FunFam" id="1.10.579.10:FF:000003">
    <property type="entry name" value="Deoxyribodipyrimidine photo-lyase"/>
    <property type="match status" value="1"/>
</dbReference>
<dbReference type="Pfam" id="PF00875">
    <property type="entry name" value="DNA_photolyase"/>
    <property type="match status" value="1"/>
</dbReference>
<comment type="similarity">
    <text evidence="2">Belongs to the DNA photolyase class-1 family.</text>
</comment>
<dbReference type="GO" id="GO:0003904">
    <property type="term" value="F:deoxyribodipyrimidine photo-lyase activity"/>
    <property type="evidence" value="ECO:0007669"/>
    <property type="project" value="UniProtKB-EC"/>
</dbReference>
<evidence type="ECO:0000256" key="7">
    <source>
        <dbReference type="ARBA" id="ARBA00022991"/>
    </source>
</evidence>
<comment type="catalytic activity">
    <reaction evidence="9">
        <text>cyclobutadipyrimidine (in DNA) = 2 pyrimidine residues (in DNA).</text>
        <dbReference type="EC" id="4.1.99.3"/>
    </reaction>
</comment>
<evidence type="ECO:0000256" key="11">
    <source>
        <dbReference type="ARBA" id="ARBA00083107"/>
    </source>
</evidence>
<feature type="binding site" evidence="12">
    <location>
        <position position="224"/>
    </location>
    <ligand>
        <name>FAD</name>
        <dbReference type="ChEBI" id="CHEBI:57692"/>
    </ligand>
</feature>
<dbReference type="GO" id="GO:0009416">
    <property type="term" value="P:response to light stimulus"/>
    <property type="evidence" value="ECO:0007669"/>
    <property type="project" value="TreeGrafter"/>
</dbReference>
<evidence type="ECO:0000259" key="15">
    <source>
        <dbReference type="PROSITE" id="PS51645"/>
    </source>
</evidence>
<dbReference type="HOGENOM" id="CLU_010348_2_0_6"/>
<feature type="domain" description="Photolyase/cryptochrome alpha/beta" evidence="15">
    <location>
        <begin position="1"/>
        <end position="133"/>
    </location>
</feature>
<evidence type="ECO:0000256" key="2">
    <source>
        <dbReference type="ARBA" id="ARBA00005862"/>
    </source>
</evidence>
<reference evidence="16 17" key="1">
    <citation type="journal article" date="2013" name="Nat. Commun.">
        <title>Genome sequence and functional genomic analysis of the oil-degrading bacterium Oleispira antarctica.</title>
        <authorList>
            <person name="Kube M."/>
            <person name="Chernikova T.N."/>
            <person name="Al-Ramahi Y."/>
            <person name="Beloqui A."/>
            <person name="Lopez-Cortez N."/>
            <person name="Guazzaroni M.E."/>
            <person name="Heipieper H.J."/>
            <person name="Klages S."/>
            <person name="Kotsyurbenko O.R."/>
            <person name="Langer I."/>
            <person name="Nechitaylo T.Y."/>
            <person name="Lunsdorf H."/>
            <person name="Fernandez M."/>
            <person name="Juarez S."/>
            <person name="Ciordia S."/>
            <person name="Singer A."/>
            <person name="Kagan O."/>
            <person name="Egorova O."/>
            <person name="Petit P.A."/>
            <person name="Stogios P."/>
            <person name="Kim Y."/>
            <person name="Tchigvintsev A."/>
            <person name="Flick R."/>
            <person name="Denaro R."/>
            <person name="Genovese M."/>
            <person name="Albar J.P."/>
            <person name="Reva O.N."/>
            <person name="Martinez-Gomariz M."/>
            <person name="Tran H."/>
            <person name="Ferrer M."/>
            <person name="Savchenko A."/>
            <person name="Yakunin A.F."/>
            <person name="Yakimov M.M."/>
            <person name="Golyshina O.V."/>
            <person name="Reinhardt R."/>
            <person name="Golyshin P.N."/>
        </authorList>
    </citation>
    <scope>NUCLEOTIDE SEQUENCE [LARGE SCALE GENOMIC DNA]</scope>
</reference>
<dbReference type="PROSITE" id="PS00394">
    <property type="entry name" value="DNA_PHOTOLYASES_1_1"/>
    <property type="match status" value="1"/>
</dbReference>
<comment type="cofactor">
    <cofactor evidence="1">
        <name>(6R)-5,10-methylene-5,6,7,8-tetrahydrofolate</name>
        <dbReference type="ChEBI" id="CHEBI:15636"/>
    </cofactor>
</comment>
<evidence type="ECO:0000256" key="5">
    <source>
        <dbReference type="ARBA" id="ARBA00022630"/>
    </source>
</evidence>
<dbReference type="InterPro" id="IPR005101">
    <property type="entry name" value="Cryptochr/Photolyase_FAD-bd"/>
</dbReference>
<dbReference type="KEGG" id="oai:OLEAN_C21990"/>
<dbReference type="PANTHER" id="PTHR11455">
    <property type="entry name" value="CRYPTOCHROME"/>
    <property type="match status" value="1"/>
</dbReference>
<dbReference type="EC" id="4.1.99.3" evidence="3"/>
<dbReference type="InterPro" id="IPR018394">
    <property type="entry name" value="DNA_photolyase_1_CS_C"/>
</dbReference>
<dbReference type="Proteomes" id="UP000032749">
    <property type="component" value="Chromosome"/>
</dbReference>
<evidence type="ECO:0000256" key="4">
    <source>
        <dbReference type="ARBA" id="ARBA00014046"/>
    </source>
</evidence>
<evidence type="ECO:0000256" key="13">
    <source>
        <dbReference type="PIRSR" id="PIRSR602081-2"/>
    </source>
</evidence>
<dbReference type="AlphaFoldDB" id="R4YNG8"/>
<feature type="site" description="Electron transfer via tryptophanyl radical" evidence="13">
    <location>
        <position position="390"/>
    </location>
</feature>
<dbReference type="Gene3D" id="1.25.40.80">
    <property type="match status" value="1"/>
</dbReference>
<feature type="binding site" evidence="12">
    <location>
        <position position="279"/>
    </location>
    <ligand>
        <name>FAD</name>
        <dbReference type="ChEBI" id="CHEBI:57692"/>
    </ligand>
</feature>
<name>R4YNG8_OLEAN</name>
<evidence type="ECO:0000256" key="10">
    <source>
        <dbReference type="ARBA" id="ARBA00059220"/>
    </source>
</evidence>
<feature type="site" description="Electron transfer via tryptophanyl radical" evidence="13">
    <location>
        <position position="367"/>
    </location>
</feature>
<evidence type="ECO:0000313" key="17">
    <source>
        <dbReference type="Proteomes" id="UP000032749"/>
    </source>
</evidence>
<evidence type="ECO:0000256" key="3">
    <source>
        <dbReference type="ARBA" id="ARBA00013149"/>
    </source>
</evidence>
<dbReference type="PATRIC" id="fig|698738.3.peg.2278"/>
<evidence type="ECO:0000256" key="6">
    <source>
        <dbReference type="ARBA" id="ARBA00022827"/>
    </source>
</evidence>
<feature type="binding site" evidence="12">
    <location>
        <begin position="236"/>
        <end position="240"/>
    </location>
    <ligand>
        <name>FAD</name>
        <dbReference type="ChEBI" id="CHEBI:57692"/>
    </ligand>
</feature>
<dbReference type="InterPro" id="IPR014729">
    <property type="entry name" value="Rossmann-like_a/b/a_fold"/>
</dbReference>
<keyword evidence="7 14" id="KW-0157">Chromophore</keyword>
<dbReference type="OrthoDB" id="9772484at2"/>
<dbReference type="InterPro" id="IPR036155">
    <property type="entry name" value="Crypto/Photolyase_N_sf"/>
</dbReference>
<evidence type="ECO:0000313" key="16">
    <source>
        <dbReference type="EMBL" id="CCK76375.1"/>
    </source>
</evidence>
<keyword evidence="6 12" id="KW-0274">FAD</keyword>
<dbReference type="GO" id="GO:0000719">
    <property type="term" value="P:photoreactive repair"/>
    <property type="evidence" value="ECO:0007669"/>
    <property type="project" value="UniProtKB-ARBA"/>
</dbReference>
<keyword evidence="17" id="KW-1185">Reference proteome</keyword>
<dbReference type="Gene3D" id="3.40.50.620">
    <property type="entry name" value="HUPs"/>
    <property type="match status" value="1"/>
</dbReference>
<dbReference type="GO" id="GO:0003677">
    <property type="term" value="F:DNA binding"/>
    <property type="evidence" value="ECO:0007669"/>
    <property type="project" value="TreeGrafter"/>
</dbReference>
<dbReference type="SUPFAM" id="SSF48173">
    <property type="entry name" value="Cryptochrome/photolyase FAD-binding domain"/>
    <property type="match status" value="1"/>
</dbReference>
<proteinExistence type="inferred from homology"/>
<dbReference type="InterPro" id="IPR006050">
    <property type="entry name" value="DNA_photolyase_N"/>
</dbReference>
<evidence type="ECO:0000256" key="14">
    <source>
        <dbReference type="RuleBase" id="RU004182"/>
    </source>
</evidence>
<accession>R4YNG8</accession>
<dbReference type="PRINTS" id="PR00147">
    <property type="entry name" value="DNAPHOTLYASE"/>
</dbReference>
<sequence>MNNLVWLRSDLRIYDNPALFNAMSKGPTVAVYCLTNEQWDKHGLSQIKRRLIVDHLFELEEQLAKLNVPLIVIDCALFLNVPQSLAGLCRDLNITNMYYNHEYEVNEKSCSDSVVNQLAQLNIECFGYHDQCIVAPGSILNGSRECYKVFSAYAKNWQQNVSALARPLYYKPEPQAELALTSDISCLKNYLIDVDIQTKDQWPIGEDEAHDRLNEFIEQNVSDYHNSRDFPDLDATSHLSVYLALGVITTRQCLQAMVSHSQQDVELLFEVSGDGARCWLNELVWREFYRHILVAFPKVCKGKPFKDLTDNLPWKADNQDFQAWCEGRTGVPIVDAAMRQLNTTGWMHNRLRMVVAMFLTKHLQIDWRLGEAYFYGKLADADLASNNGGWQWSASTGVDAVPYFRIFNPYRQAERFDPKGSFVRKYVKELASIQGKAIHQPSKALAMQHGYPTPIVDLKIAAEHTKALFKNLNVSPAVQGIND</sequence>
<evidence type="ECO:0000256" key="8">
    <source>
        <dbReference type="ARBA" id="ARBA00031671"/>
    </source>
</evidence>
<dbReference type="InterPro" id="IPR002081">
    <property type="entry name" value="Cryptochrome/DNA_photolyase_1"/>
</dbReference>
<dbReference type="GO" id="GO:0071949">
    <property type="term" value="F:FAD binding"/>
    <property type="evidence" value="ECO:0007669"/>
    <property type="project" value="TreeGrafter"/>
</dbReference>
<dbReference type="SUPFAM" id="SSF52425">
    <property type="entry name" value="Cryptochrome/photolyase, N-terminal domain"/>
    <property type="match status" value="1"/>
</dbReference>
<keyword evidence="5 12" id="KW-0285">Flavoprotein</keyword>
<protein>
    <recommendedName>
        <fullName evidence="4">Deoxyribodipyrimidine photo-lyase</fullName>
        <ecNumber evidence="3">4.1.99.3</ecNumber>
    </recommendedName>
    <alternativeName>
        <fullName evidence="8">DNA photolyase</fullName>
    </alternativeName>
    <alternativeName>
        <fullName evidence="11">Photoreactivating enzyme</fullName>
    </alternativeName>
</protein>
<organism evidence="16 17">
    <name type="scientific">Oleispira antarctica RB-8</name>
    <dbReference type="NCBI Taxonomy" id="698738"/>
    <lineage>
        <taxon>Bacteria</taxon>
        <taxon>Pseudomonadati</taxon>
        <taxon>Pseudomonadota</taxon>
        <taxon>Gammaproteobacteria</taxon>
        <taxon>Oceanospirillales</taxon>
        <taxon>Oceanospirillaceae</taxon>
        <taxon>Oleispira</taxon>
    </lineage>
</organism>
<evidence type="ECO:0000256" key="12">
    <source>
        <dbReference type="PIRSR" id="PIRSR602081-1"/>
    </source>
</evidence>
<dbReference type="Gene3D" id="1.10.579.10">
    <property type="entry name" value="DNA Cyclobutane Dipyrimidine Photolyase, subunit A, domain 3"/>
    <property type="match status" value="1"/>
</dbReference>
<comment type="function">
    <text evidence="10">Involved in repair of UV radiation-induced DNA damage. Catalyzes the light-dependent monomerization (300-600 nm) of cyclobutyl pyrimidine dimers (in cis-syn configuration), which are formed between adjacent bases on the same DNA strand upon exposure to ultraviolet radiation.</text>
</comment>
<feature type="site" description="Electron transfer via tryptophanyl radical" evidence="13">
    <location>
        <position position="314"/>
    </location>
</feature>
<comment type="cofactor">
    <cofactor evidence="12">
        <name>FAD</name>
        <dbReference type="ChEBI" id="CHEBI:57692"/>
    </cofactor>
    <text evidence="12">Binds 1 FAD per subunit.</text>
</comment>
<comment type="similarity">
    <text evidence="14">Belongs to the DNA photolyase family.</text>
</comment>
<dbReference type="EMBL" id="FO203512">
    <property type="protein sequence ID" value="CCK76375.1"/>
    <property type="molecule type" value="Genomic_DNA"/>
</dbReference>
<dbReference type="STRING" id="698738.OLEAN_C21990"/>
<dbReference type="PANTHER" id="PTHR11455:SF9">
    <property type="entry name" value="CRYPTOCHROME CIRCADIAN CLOCK 5 ISOFORM X1"/>
    <property type="match status" value="1"/>
</dbReference>
<feature type="binding site" evidence="12">
    <location>
        <begin position="380"/>
        <end position="382"/>
    </location>
    <ligand>
        <name>FAD</name>
        <dbReference type="ChEBI" id="CHEBI:57692"/>
    </ligand>
</feature>
<dbReference type="Pfam" id="PF03441">
    <property type="entry name" value="FAD_binding_7"/>
    <property type="match status" value="1"/>
</dbReference>
<evidence type="ECO:0000256" key="1">
    <source>
        <dbReference type="ARBA" id="ARBA00001932"/>
    </source>
</evidence>
<gene>
    <name evidence="16" type="ORF">OLEAN_C21990</name>
</gene>
<dbReference type="InterPro" id="IPR036134">
    <property type="entry name" value="Crypto/Photolyase_FAD-like_sf"/>
</dbReference>